<evidence type="ECO:0000256" key="1">
    <source>
        <dbReference type="SAM" id="SignalP"/>
    </source>
</evidence>
<evidence type="ECO:0008006" key="4">
    <source>
        <dbReference type="Google" id="ProtNLM"/>
    </source>
</evidence>
<evidence type="ECO:0000313" key="2">
    <source>
        <dbReference type="EMBL" id="MEZ7515243.1"/>
    </source>
</evidence>
<proteinExistence type="predicted"/>
<dbReference type="EMBL" id="JASMRN010000005">
    <property type="protein sequence ID" value="MEZ7515243.1"/>
    <property type="molecule type" value="Genomic_DNA"/>
</dbReference>
<dbReference type="RefSeq" id="WP_371569597.1">
    <property type="nucleotide sequence ID" value="NZ_JASMRN010000005.1"/>
</dbReference>
<keyword evidence="1" id="KW-0732">Signal</keyword>
<dbReference type="Proteomes" id="UP001568894">
    <property type="component" value="Unassembled WGS sequence"/>
</dbReference>
<gene>
    <name evidence="2" type="ORF">QO192_08105</name>
</gene>
<feature type="chain" id="PRO_5047065853" description="CarboxypepD_reg-like domain-containing protein" evidence="1">
    <location>
        <begin position="23"/>
        <end position="243"/>
    </location>
</feature>
<feature type="signal peptide" evidence="1">
    <location>
        <begin position="1"/>
        <end position="22"/>
    </location>
</feature>
<comment type="caution">
    <text evidence="2">The sequence shown here is derived from an EMBL/GenBank/DDBJ whole genome shotgun (WGS) entry which is preliminary data.</text>
</comment>
<organism evidence="2 3">
    <name type="scientific">Flavobacterium frigidarium</name>
    <dbReference type="NCBI Taxonomy" id="99286"/>
    <lineage>
        <taxon>Bacteria</taxon>
        <taxon>Pseudomonadati</taxon>
        <taxon>Bacteroidota</taxon>
        <taxon>Flavobacteriia</taxon>
        <taxon>Flavobacteriales</taxon>
        <taxon>Flavobacteriaceae</taxon>
        <taxon>Flavobacterium</taxon>
    </lineage>
</organism>
<evidence type="ECO:0000313" key="3">
    <source>
        <dbReference type="Proteomes" id="UP001568894"/>
    </source>
</evidence>
<protein>
    <recommendedName>
        <fullName evidence="4">CarboxypepD_reg-like domain-containing protein</fullName>
    </recommendedName>
</protein>
<accession>A0ABV4KC51</accession>
<name>A0ABV4KC51_9FLAO</name>
<reference evidence="2 3" key="1">
    <citation type="submission" date="2023-05" db="EMBL/GenBank/DDBJ databases">
        <title>Adaptations of aquatic viruses from atmosphere-close ecosystems of the Central Arctic Ocean.</title>
        <authorList>
            <person name="Rahlff J."/>
            <person name="Holmfeldt K."/>
        </authorList>
    </citation>
    <scope>NUCLEOTIDE SEQUENCE [LARGE SCALE GENOMIC DNA]</scope>
    <source>
        <strain evidence="2 3">Arc14</strain>
    </source>
</reference>
<sequence length="243" mass="27245">MRINNTLLLFILLLCHSMYSQGDLVKTLRGRIMVDGDYVAQVNVVNQTLNLSTTSNEAGQFNIAVKEGDLLVFTAVNLVTLRKYINEEDYLSGSILVEAKYNSIALDEVVIKESTITAESLGIIPVGQKKYTQAERKLYTATSGGGIDGLLNSISGRKAMLKKVVVIEKKQAAYDRLIYLFEDDYYTDKLKISAEYISGFQYYCVEDNEFVAAIESKNKTLIKFLIVILAEKYKKVNTDESVN</sequence>
<keyword evidence="3" id="KW-1185">Reference proteome</keyword>